<dbReference type="STRING" id="1348853.LK12_16320"/>
<gene>
    <name evidence="2" type="ORF">LK12_16320</name>
</gene>
<protein>
    <recommendedName>
        <fullName evidence="1">BPL/LPL catalytic domain-containing protein</fullName>
    </recommendedName>
</protein>
<dbReference type="EMBL" id="JTDI01000005">
    <property type="protein sequence ID" value="KHK90220.1"/>
    <property type="molecule type" value="Genomic_DNA"/>
</dbReference>
<dbReference type="Pfam" id="PF21948">
    <property type="entry name" value="LplA-B_cat"/>
    <property type="match status" value="1"/>
</dbReference>
<dbReference type="Gene3D" id="3.30.930.10">
    <property type="entry name" value="Bira Bifunctional Protein, Domain 2"/>
    <property type="match status" value="1"/>
</dbReference>
<reference evidence="2 3" key="1">
    <citation type="submission" date="2014-10" db="EMBL/GenBank/DDBJ databases">
        <title>Genome sequence of Novosphingobium malaysiense MUSC 273(T).</title>
        <authorList>
            <person name="Lee L.-H."/>
        </authorList>
    </citation>
    <scope>NUCLEOTIDE SEQUENCE [LARGE SCALE GENOMIC DNA]</scope>
    <source>
        <strain evidence="2 3">MUSC 273</strain>
    </source>
</reference>
<organism evidence="2 3">
    <name type="scientific">Novosphingobium malaysiense</name>
    <dbReference type="NCBI Taxonomy" id="1348853"/>
    <lineage>
        <taxon>Bacteria</taxon>
        <taxon>Pseudomonadati</taxon>
        <taxon>Pseudomonadota</taxon>
        <taxon>Alphaproteobacteria</taxon>
        <taxon>Sphingomonadales</taxon>
        <taxon>Sphingomonadaceae</taxon>
        <taxon>Novosphingobium</taxon>
    </lineage>
</organism>
<dbReference type="SUPFAM" id="SSF55681">
    <property type="entry name" value="Class II aaRS and biotin synthetases"/>
    <property type="match status" value="1"/>
</dbReference>
<proteinExistence type="predicted"/>
<dbReference type="InterPro" id="IPR004143">
    <property type="entry name" value="BPL_LPL_catalytic"/>
</dbReference>
<dbReference type="Proteomes" id="UP000031057">
    <property type="component" value="Unassembled WGS sequence"/>
</dbReference>
<dbReference type="InterPro" id="IPR045864">
    <property type="entry name" value="aa-tRNA-synth_II/BPL/LPL"/>
</dbReference>
<dbReference type="AlphaFoldDB" id="A0A0B1ZLR2"/>
<dbReference type="PANTHER" id="PTHR43679">
    <property type="entry name" value="OCTANOYLTRANSFERASE LIPM-RELATED"/>
    <property type="match status" value="1"/>
</dbReference>
<evidence type="ECO:0000313" key="3">
    <source>
        <dbReference type="Proteomes" id="UP000031057"/>
    </source>
</evidence>
<name>A0A0B1ZLR2_9SPHN</name>
<evidence type="ECO:0000313" key="2">
    <source>
        <dbReference type="EMBL" id="KHK90220.1"/>
    </source>
</evidence>
<feature type="domain" description="BPL/LPL catalytic" evidence="1">
    <location>
        <begin position="53"/>
        <end position="237"/>
    </location>
</feature>
<keyword evidence="3" id="KW-1185">Reference proteome</keyword>
<dbReference type="PROSITE" id="PS51733">
    <property type="entry name" value="BPL_LPL_CATALYTIC"/>
    <property type="match status" value="1"/>
</dbReference>
<dbReference type="RefSeq" id="WP_039286339.1">
    <property type="nucleotide sequence ID" value="NZ_JTDI01000005.1"/>
</dbReference>
<dbReference type="InterPro" id="IPR050664">
    <property type="entry name" value="Octanoyltrans_LipM/LipL"/>
</dbReference>
<evidence type="ECO:0000259" key="1">
    <source>
        <dbReference type="PROSITE" id="PS51733"/>
    </source>
</evidence>
<dbReference type="OrthoDB" id="7364083at2"/>
<sequence length="248" mass="27267">MPAAIDPQPHRAFSDTFLASIASVCPNAMFDLELRDGKVADEERLLTRLLANGQETEAVRVWNDRRQLVTSRRLAKRSGFDQAAAAMAALGWPVAVRPSGGTTVVHRPGVINISVIHVSRSLPDHRQGFDRLCEIMVEAARPMGIELSVGRLANAYCEGSHDIGWQCRKVAGTSALYRHKSGFHGCLYHASLVLYGNCAADVDAISRFERWLGLPAQYQAADHASLFDAYSQLGDCRPDHSTRLLPFL</sequence>
<comment type="caution">
    <text evidence="2">The sequence shown here is derived from an EMBL/GenBank/DDBJ whole genome shotgun (WGS) entry which is preliminary data.</text>
</comment>
<accession>A0A0B1ZLR2</accession>
<dbReference type="PANTHER" id="PTHR43679:SF2">
    <property type="entry name" value="OCTANOYL-[GCVH]:PROTEIN N-OCTANOYLTRANSFERASE"/>
    <property type="match status" value="1"/>
</dbReference>